<keyword evidence="9" id="KW-0472">Membrane</keyword>
<dbReference type="InterPro" id="IPR015943">
    <property type="entry name" value="WD40/YVTN_repeat-like_dom_sf"/>
</dbReference>
<dbReference type="Gene3D" id="1.20.5.1930">
    <property type="match status" value="1"/>
</dbReference>
<gene>
    <name evidence="11" type="ORF">SY85_17445</name>
</gene>
<name>A0A172TYD0_9BACT</name>
<keyword evidence="8" id="KW-0902">Two-component regulatory system</keyword>
<evidence type="ECO:0000256" key="5">
    <source>
        <dbReference type="ARBA" id="ARBA00022741"/>
    </source>
</evidence>
<dbReference type="PANTHER" id="PTHR24421:SF10">
    <property type="entry name" value="NITRATE_NITRITE SENSOR PROTEIN NARQ"/>
    <property type="match status" value="1"/>
</dbReference>
<evidence type="ECO:0000256" key="1">
    <source>
        <dbReference type="ARBA" id="ARBA00000085"/>
    </source>
</evidence>
<feature type="transmembrane region" description="Helical" evidence="9">
    <location>
        <begin position="622"/>
        <end position="644"/>
    </location>
</feature>
<dbReference type="Pfam" id="PF07730">
    <property type="entry name" value="HisKA_3"/>
    <property type="match status" value="1"/>
</dbReference>
<dbReference type="SMART" id="SM00387">
    <property type="entry name" value="HATPase_c"/>
    <property type="match status" value="1"/>
</dbReference>
<dbReference type="Pfam" id="PF02518">
    <property type="entry name" value="HATPase_c"/>
    <property type="match status" value="1"/>
</dbReference>
<dbReference type="Proteomes" id="UP000077177">
    <property type="component" value="Chromosome"/>
</dbReference>
<dbReference type="InterPro" id="IPR011712">
    <property type="entry name" value="Sig_transdc_His_kin_sub3_dim/P"/>
</dbReference>
<dbReference type="InterPro" id="IPR003594">
    <property type="entry name" value="HATPase_dom"/>
</dbReference>
<keyword evidence="9" id="KW-0812">Transmembrane</keyword>
<dbReference type="InterPro" id="IPR005467">
    <property type="entry name" value="His_kinase_dom"/>
</dbReference>
<dbReference type="InterPro" id="IPR036890">
    <property type="entry name" value="HATPase_C_sf"/>
</dbReference>
<keyword evidence="3" id="KW-0597">Phosphoprotein</keyword>
<keyword evidence="5" id="KW-0547">Nucleotide-binding</keyword>
<dbReference type="SUPFAM" id="SSF55874">
    <property type="entry name" value="ATPase domain of HSP90 chaperone/DNA topoisomerase II/histidine kinase"/>
    <property type="match status" value="1"/>
</dbReference>
<keyword evidence="12" id="KW-1185">Reference proteome</keyword>
<dbReference type="STRING" id="1492898.SY85_17445"/>
<evidence type="ECO:0000256" key="4">
    <source>
        <dbReference type="ARBA" id="ARBA00022679"/>
    </source>
</evidence>
<dbReference type="AlphaFoldDB" id="A0A172TYD0"/>
<keyword evidence="4" id="KW-0808">Transferase</keyword>
<dbReference type="GO" id="GO:0046983">
    <property type="term" value="F:protein dimerization activity"/>
    <property type="evidence" value="ECO:0007669"/>
    <property type="project" value="InterPro"/>
</dbReference>
<evidence type="ECO:0000256" key="6">
    <source>
        <dbReference type="ARBA" id="ARBA00022777"/>
    </source>
</evidence>
<evidence type="ECO:0000256" key="3">
    <source>
        <dbReference type="ARBA" id="ARBA00022553"/>
    </source>
</evidence>
<keyword evidence="6" id="KW-0418">Kinase</keyword>
<evidence type="ECO:0000313" key="12">
    <source>
        <dbReference type="Proteomes" id="UP000077177"/>
    </source>
</evidence>
<accession>A0A172TYD0</accession>
<dbReference type="EMBL" id="CP011390">
    <property type="protein sequence ID" value="ANE52016.1"/>
    <property type="molecule type" value="Genomic_DNA"/>
</dbReference>
<dbReference type="InterPro" id="IPR050482">
    <property type="entry name" value="Sensor_HK_TwoCompSys"/>
</dbReference>
<reference evidence="11 12" key="2">
    <citation type="journal article" date="2016" name="Int. J. Syst. Evol. Microbiol.">
        <title>Flavisolibacter tropicus sp. nov., isolated from tropical soil.</title>
        <authorList>
            <person name="Lee J.J."/>
            <person name="Kang M.S."/>
            <person name="Kim G.S."/>
            <person name="Lee C.S."/>
            <person name="Lim S."/>
            <person name="Lee J."/>
            <person name="Roh S.H."/>
            <person name="Kang H."/>
            <person name="Ha J.M."/>
            <person name="Bae S."/>
            <person name="Jung H.Y."/>
            <person name="Kim M.K."/>
        </authorList>
    </citation>
    <scope>NUCLEOTIDE SEQUENCE [LARGE SCALE GENOMIC DNA]</scope>
    <source>
        <strain evidence="11 12">LCS9</strain>
    </source>
</reference>
<dbReference type="GO" id="GO:0000155">
    <property type="term" value="F:phosphorelay sensor kinase activity"/>
    <property type="evidence" value="ECO:0007669"/>
    <property type="project" value="InterPro"/>
</dbReference>
<dbReference type="Gene3D" id="3.30.565.10">
    <property type="entry name" value="Histidine kinase-like ATPase, C-terminal domain"/>
    <property type="match status" value="1"/>
</dbReference>
<feature type="domain" description="Histidine kinase" evidence="10">
    <location>
        <begin position="671"/>
        <end position="861"/>
    </location>
</feature>
<proteinExistence type="predicted"/>
<reference evidence="12" key="1">
    <citation type="submission" date="2015-01" db="EMBL/GenBank/DDBJ databases">
        <title>Flavisolibacter sp./LCS9/ whole genome sequencing.</title>
        <authorList>
            <person name="Kim M.K."/>
            <person name="Srinivasan S."/>
            <person name="Lee J.-J."/>
        </authorList>
    </citation>
    <scope>NUCLEOTIDE SEQUENCE [LARGE SCALE GENOMIC DNA]</scope>
    <source>
        <strain evidence="12">LCS9</strain>
    </source>
</reference>
<keyword evidence="9" id="KW-1133">Transmembrane helix</keyword>
<evidence type="ECO:0000256" key="2">
    <source>
        <dbReference type="ARBA" id="ARBA00012438"/>
    </source>
</evidence>
<dbReference type="InterPro" id="IPR013783">
    <property type="entry name" value="Ig-like_fold"/>
</dbReference>
<dbReference type="PROSITE" id="PS50109">
    <property type="entry name" value="HIS_KIN"/>
    <property type="match status" value="1"/>
</dbReference>
<dbReference type="EC" id="2.7.13.3" evidence="2"/>
<dbReference type="GO" id="GO:0005524">
    <property type="term" value="F:ATP binding"/>
    <property type="evidence" value="ECO:0007669"/>
    <property type="project" value="UniProtKB-KW"/>
</dbReference>
<comment type="catalytic activity">
    <reaction evidence="1">
        <text>ATP + protein L-histidine = ADP + protein N-phospho-L-histidine.</text>
        <dbReference type="EC" id="2.7.13.3"/>
    </reaction>
</comment>
<dbReference type="GO" id="GO:0016020">
    <property type="term" value="C:membrane"/>
    <property type="evidence" value="ECO:0007669"/>
    <property type="project" value="InterPro"/>
</dbReference>
<sequence>MTDLMEDEKGRIWCHNFTGQIFYIKNLKLHLLSQYKSEEEVWFPRMVICGDELVVTSIKGLFVYNLITDQSAYYLIPGGTKSLTRVGKKVVCFGDNRWYSYEAGLPIRKLSSSLYFSLIQTASLQNVSFKDTFYLTANPMSAYYKLTLDGDSIKVQSENKTSAFLNTISVQENKVWVHTKNSSFTTDGKDTIEGLNLSDVLTDSKGYKWMSSLKKGLCVQYNSQQIKRLNVSALSPGDYVRRIHTFDDQIFVTTANGKLFKLNDQATLTYILSIPKTAGIIEQITPLGNNHYLLAASVGMYLYNSGTGQLSQFTLSYIAKEVLIHKGKVYFATAAGINTIEKIENKLLVSLSKELFDKKQRCRSIAFSGDSLFAAYSDGVYIAYNDSIHRFLYNGHPVYASKIKVVSGKILIGTINQGVLIIENGTTKSLTEHDGLVSNSIKDIKTSANSTWLVYNNDFQQLNHSLTGIENKPDYFPKLIGVNDLAALNDRLYIAVNEDVYSIRMVLPTSNVYIKTYIDKVVTNGKELISGNKLAHFQNHLQFSVSTPFYSPYSKIIYQYRIKSATDSTWQTGAPGQTVFDVVALEPGRYTFEIVAADKSKNVISKPAVYSFEIEPPWYQTWVFRGLVAIAVVALGLLVVRYYYRTRLRKQSAEYEKILAVQAERQRISSEIHDDIGAGLSALRLLTEITKDKLPESEAQREVGKIHTSISELSQKMREVIWSLNTDNDNLKNLLYYIQRQAYLLFENSPIRLKVLFPTQDIPEVVIKGEKRRHIYLAVKEALHNCLKHSDAETCYLTMRVEDRILKIIIVDDGKGFAPIDKWQTGNGLTGMKRRMQQINGFFEIQSKEQTEVRFIIPLNEKS</sequence>
<evidence type="ECO:0000256" key="9">
    <source>
        <dbReference type="SAM" id="Phobius"/>
    </source>
</evidence>
<evidence type="ECO:0000259" key="10">
    <source>
        <dbReference type="PROSITE" id="PS50109"/>
    </source>
</evidence>
<protein>
    <recommendedName>
        <fullName evidence="2">histidine kinase</fullName>
        <ecNumber evidence="2">2.7.13.3</ecNumber>
    </recommendedName>
</protein>
<dbReference type="CDD" id="cd16917">
    <property type="entry name" value="HATPase_UhpB-NarQ-NarX-like"/>
    <property type="match status" value="1"/>
</dbReference>
<dbReference type="Gene3D" id="2.130.10.10">
    <property type="entry name" value="YVTN repeat-like/Quinoprotein amine dehydrogenase"/>
    <property type="match status" value="1"/>
</dbReference>
<dbReference type="SUPFAM" id="SSF69322">
    <property type="entry name" value="Tricorn protease domain 2"/>
    <property type="match status" value="1"/>
</dbReference>
<evidence type="ECO:0000313" key="11">
    <source>
        <dbReference type="EMBL" id="ANE52016.1"/>
    </source>
</evidence>
<keyword evidence="7" id="KW-0067">ATP-binding</keyword>
<evidence type="ECO:0000256" key="7">
    <source>
        <dbReference type="ARBA" id="ARBA00022840"/>
    </source>
</evidence>
<organism evidence="11 12">
    <name type="scientific">Flavisolibacter tropicus</name>
    <dbReference type="NCBI Taxonomy" id="1492898"/>
    <lineage>
        <taxon>Bacteria</taxon>
        <taxon>Pseudomonadati</taxon>
        <taxon>Bacteroidota</taxon>
        <taxon>Chitinophagia</taxon>
        <taxon>Chitinophagales</taxon>
        <taxon>Chitinophagaceae</taxon>
        <taxon>Flavisolibacter</taxon>
    </lineage>
</organism>
<evidence type="ECO:0000256" key="8">
    <source>
        <dbReference type="ARBA" id="ARBA00023012"/>
    </source>
</evidence>
<dbReference type="PANTHER" id="PTHR24421">
    <property type="entry name" value="NITRATE/NITRITE SENSOR PROTEIN NARX-RELATED"/>
    <property type="match status" value="1"/>
</dbReference>
<dbReference type="Gene3D" id="2.60.40.10">
    <property type="entry name" value="Immunoglobulins"/>
    <property type="match status" value="1"/>
</dbReference>
<dbReference type="KEGG" id="fla:SY85_17445"/>